<name>A0A9D6V758_9BACT</name>
<accession>A0A9D6V758</accession>
<evidence type="ECO:0000313" key="2">
    <source>
        <dbReference type="Proteomes" id="UP000807825"/>
    </source>
</evidence>
<dbReference type="AlphaFoldDB" id="A0A9D6V758"/>
<protein>
    <recommendedName>
        <fullName evidence="3">Tox-REase-5 domain-containing protein</fullName>
    </recommendedName>
</protein>
<comment type="caution">
    <text evidence="1">The sequence shown here is derived from an EMBL/GenBank/DDBJ whole genome shotgun (WGS) entry which is preliminary data.</text>
</comment>
<organism evidence="1 2">
    <name type="scientific">Desulfomonile tiedjei</name>
    <dbReference type="NCBI Taxonomy" id="2358"/>
    <lineage>
        <taxon>Bacteria</taxon>
        <taxon>Pseudomonadati</taxon>
        <taxon>Thermodesulfobacteriota</taxon>
        <taxon>Desulfomonilia</taxon>
        <taxon>Desulfomonilales</taxon>
        <taxon>Desulfomonilaceae</taxon>
        <taxon>Desulfomonile</taxon>
    </lineage>
</organism>
<sequence length="226" mass="25735">MIRTEKQRRWWFATHPEFSWGRLGISTGSLGKYGHLFDKNADDLDRWRRAVELDKKGLEPDPHTALDIMPYRRFVTSPIQAFRDLFRSKARDAILNATRPEKSKGPGDWVEVPRAPLGLEHQSKMSGQAIRESGGKSYIREYELNGVKFDDYKDGKLYEYKGPQGKLLNKEGEFYDWVRGSKAAQDQAARQVEAAAGIPVVWKVGPNQVKAYQEAIGKMPGLIIEP</sequence>
<gene>
    <name evidence="1" type="ORF">HY912_12375</name>
</gene>
<evidence type="ECO:0000313" key="1">
    <source>
        <dbReference type="EMBL" id="MBI5250282.1"/>
    </source>
</evidence>
<dbReference type="Proteomes" id="UP000807825">
    <property type="component" value="Unassembled WGS sequence"/>
</dbReference>
<evidence type="ECO:0008006" key="3">
    <source>
        <dbReference type="Google" id="ProtNLM"/>
    </source>
</evidence>
<dbReference type="EMBL" id="JACRDE010000327">
    <property type="protein sequence ID" value="MBI5250282.1"/>
    <property type="molecule type" value="Genomic_DNA"/>
</dbReference>
<proteinExistence type="predicted"/>
<reference evidence="1" key="1">
    <citation type="submission" date="2020-07" db="EMBL/GenBank/DDBJ databases">
        <title>Huge and variable diversity of episymbiotic CPR bacteria and DPANN archaea in groundwater ecosystems.</title>
        <authorList>
            <person name="He C.Y."/>
            <person name="Keren R."/>
            <person name="Whittaker M."/>
            <person name="Farag I.F."/>
            <person name="Doudna J."/>
            <person name="Cate J.H.D."/>
            <person name="Banfield J.F."/>
        </authorList>
    </citation>
    <scope>NUCLEOTIDE SEQUENCE</scope>
    <source>
        <strain evidence="1">NC_groundwater_1664_Pr3_B-0.1um_52_9</strain>
    </source>
</reference>